<organism evidence="3 4">
    <name type="scientific">Bartonella tribocorum (strain DSM 28219 / CCUG 45778 / CIP 105476 / IBS 506)</name>
    <dbReference type="NCBI Taxonomy" id="382640"/>
    <lineage>
        <taxon>Bacteria</taxon>
        <taxon>Pseudomonadati</taxon>
        <taxon>Pseudomonadota</taxon>
        <taxon>Alphaproteobacteria</taxon>
        <taxon>Hyphomicrobiales</taxon>
        <taxon>Bartonellaceae</taxon>
        <taxon>Bartonella</taxon>
    </lineage>
</organism>
<dbReference type="SMART" id="SM00710">
    <property type="entry name" value="PbH1"/>
    <property type="match status" value="10"/>
</dbReference>
<dbReference type="eggNOG" id="COG3468">
    <property type="taxonomic scope" value="Bacteria"/>
</dbReference>
<keyword evidence="1" id="KW-0732">Signal</keyword>
<keyword evidence="4" id="KW-1185">Reference proteome</keyword>
<dbReference type="Proteomes" id="UP000001592">
    <property type="component" value="Chromosome"/>
</dbReference>
<reference evidence="3 4" key="1">
    <citation type="journal article" date="2007" name="Nat. Genet.">
        <title>Genomic analysis of Bartonella identifies type IV secretion systems as host adaptability factors.</title>
        <authorList>
            <person name="Saenz H.L."/>
            <person name="Engel P."/>
            <person name="Stoeckli M.C."/>
            <person name="Lanz C."/>
            <person name="Raddatz G."/>
            <person name="Vayssier-Taussat M."/>
            <person name="Birtles R."/>
            <person name="Schuster S.C."/>
            <person name="Dehio C."/>
        </authorList>
    </citation>
    <scope>NUCLEOTIDE SEQUENCE [LARGE SCALE GENOMIC DNA]</scope>
    <source>
        <strain evidence="4">DSM 28219 / CCUG 45778 / CIP 105476 / IBS 506</strain>
    </source>
</reference>
<dbReference type="SMART" id="SM00869">
    <property type="entry name" value="Autotransporter"/>
    <property type="match status" value="1"/>
</dbReference>
<feature type="chain" id="PRO_5002739801" evidence="1">
    <location>
        <begin position="27"/>
        <end position="1172"/>
    </location>
</feature>
<dbReference type="Gene3D" id="2.160.20.20">
    <property type="match status" value="2"/>
</dbReference>
<dbReference type="SUPFAM" id="SSF103515">
    <property type="entry name" value="Autotransporter"/>
    <property type="match status" value="1"/>
</dbReference>
<dbReference type="InterPro" id="IPR011050">
    <property type="entry name" value="Pectin_lyase_fold/virulence"/>
</dbReference>
<sequence>MYKKFLLSYTAIATIILFNSSLSLQAKDLEVSDGKTVTAHEETYDTLHATNGSKIVGKHLTVIHPNAYAVTAEGANSAIELLDNTTIGKKDSEVHLGLEAKDGATIKMIGGSIIAGYTGASFTNSKSKENTLENVLITDANDSLDTYLGIVTKNSNLTLKGVTLHAFNALQADDHSQITISGGEFDGKLYGVSAKQGSIIDIKDNANILSDESALYADGPQSKITMTGGTVAGGTTLGTLRAENGGHIDVTDVIITSTFKGTFVTSIADMGTGIFAENEGSVIELHGTTIKDVSIGLDVHEGSTGKMTGGSITTSLIGAEYIESNSDENKLEDVVISGFKNNETPSSGVDVLKKSKLSLKNVTITQTYSGVDAFFNSQVTVSGGSVSASTLGVSAVSDSTITLKDNVIITQVDQGINAHDHSQVTVSGGLVSASTVGMYAESGSIITLKDKAEIISFNGGGLYATDPQTKITMTEGTVNAKEAALYAENGGHIDVTNVSVTGEIGGLQLASVLSTSLNESNDPKNYQNAEINLTNTKIHVDNGTGILIATFSDNTIKNITNLSIGTANLINSEIHADVLLGNGTWGNQEFLEAINAKAIPNGSFTLNADHSTLEGRANITKERNVRFNLKNGTQWFLKNSAQENDADGNLLDIAQRARSDVSVLNLNNSSVVFAEPIEDGYYHTLHIGSGKPDTRAVYNATGNAQISLNSQWSDGAPIADQKTDRLLINGDVSGNTSIYVTRRSGGNDVKENTSASANVRGLSLIQVSGNAREDSFKLVNGYTTRNGTPNKYTLRAYGPNSSHGKANIAQNLLDEKNENFWDFRLQPEFLNSNPGSGSHPGSPPDPEQNVQAVVPQTANYLLMPNALFYTGLIDMAKQNALLATMRTSVSGKQQEKQNGFFLYTYGGTGTLSSESAPRKYGYSGAHLRYAALQGGVNFAALEGQNTTTHFGLIGTYGQLSFTPKNMKDASKSTVDKWSLTAYGSIQHDNGFYLDTLLSYGILKGDISNAIIGKTAKVKNAKMLNISTTIGKKFATGIAGVTFEPQAQLAYQYLMFDTISDTDSFKVNMNKHHQWLIRVGGRVNKTVVTAENGRSVSFYGKINVIKTFGDDQAIYIDKAYQLDPMGSLLEGGLGISAQLSQNVSLHGDVSYQQKLQKTGISGASFSGGIRYQF</sequence>
<feature type="domain" description="Autotransporter" evidence="2">
    <location>
        <begin position="893"/>
        <end position="1172"/>
    </location>
</feature>
<dbReference type="SUPFAM" id="SSF51126">
    <property type="entry name" value="Pectin lyase-like"/>
    <property type="match status" value="2"/>
</dbReference>
<dbReference type="Gene3D" id="2.40.128.130">
    <property type="entry name" value="Autotransporter beta-domain"/>
    <property type="match status" value="1"/>
</dbReference>
<feature type="signal peptide" evidence="1">
    <location>
        <begin position="1"/>
        <end position="26"/>
    </location>
</feature>
<dbReference type="InterPro" id="IPR005546">
    <property type="entry name" value="Autotransporte_beta"/>
</dbReference>
<dbReference type="InterPro" id="IPR036709">
    <property type="entry name" value="Autotransporte_beta_dom_sf"/>
</dbReference>
<proteinExistence type="predicted"/>
<dbReference type="InterPro" id="IPR006626">
    <property type="entry name" value="PbH1"/>
</dbReference>
<gene>
    <name evidence="3" type="ordered locus">BT_1850</name>
</gene>
<evidence type="ECO:0000313" key="4">
    <source>
        <dbReference type="Proteomes" id="UP000001592"/>
    </source>
</evidence>
<protein>
    <submittedName>
        <fullName evidence="3">Autotransporter</fullName>
    </submittedName>
</protein>
<dbReference type="PROSITE" id="PS51208">
    <property type="entry name" value="AUTOTRANSPORTER"/>
    <property type="match status" value="1"/>
</dbReference>
<dbReference type="AlphaFoldDB" id="A9IX85"/>
<dbReference type="NCBIfam" id="TIGR01414">
    <property type="entry name" value="autotrans_barl"/>
    <property type="match status" value="1"/>
</dbReference>
<dbReference type="InterPro" id="IPR006315">
    <property type="entry name" value="OM_autotransptr_brl_dom"/>
</dbReference>
<evidence type="ECO:0000256" key="1">
    <source>
        <dbReference type="SAM" id="SignalP"/>
    </source>
</evidence>
<dbReference type="RefSeq" id="WP_012232206.1">
    <property type="nucleotide sequence ID" value="NC_010161.1"/>
</dbReference>
<evidence type="ECO:0000259" key="2">
    <source>
        <dbReference type="PROSITE" id="PS51208"/>
    </source>
</evidence>
<dbReference type="InterPro" id="IPR012332">
    <property type="entry name" value="Autotransporter_pectin_lyase_C"/>
</dbReference>
<evidence type="ECO:0000313" key="3">
    <source>
        <dbReference type="EMBL" id="CAK02128.1"/>
    </source>
</evidence>
<dbReference type="HOGENOM" id="CLU_007596_2_0_5"/>
<dbReference type="GO" id="GO:0019867">
    <property type="term" value="C:outer membrane"/>
    <property type="evidence" value="ECO:0007669"/>
    <property type="project" value="InterPro"/>
</dbReference>
<dbReference type="KEGG" id="btr:BT_1850"/>
<name>A9IX85_BART1</name>
<dbReference type="Pfam" id="PF03797">
    <property type="entry name" value="Autotransporter"/>
    <property type="match status" value="1"/>
</dbReference>
<accession>A9IX85</accession>
<dbReference type="EMBL" id="AM260525">
    <property type="protein sequence ID" value="CAK02128.1"/>
    <property type="molecule type" value="Genomic_DNA"/>
</dbReference>